<dbReference type="EMBL" id="FNFO01000002">
    <property type="protein sequence ID" value="SDK40039.1"/>
    <property type="molecule type" value="Genomic_DNA"/>
</dbReference>
<protein>
    <recommendedName>
        <fullName evidence="5">GLPGLI family protein</fullName>
    </recommendedName>
</protein>
<reference evidence="3 4" key="1">
    <citation type="submission" date="2016-10" db="EMBL/GenBank/DDBJ databases">
        <authorList>
            <person name="de Groot N.N."/>
        </authorList>
    </citation>
    <scope>NUCLEOTIDE SEQUENCE [LARGE SCALE GENOMIC DNA]</scope>
    <source>
        <strain evidence="3 4">DSM 25186</strain>
    </source>
</reference>
<dbReference type="RefSeq" id="WP_143017159.1">
    <property type="nucleotide sequence ID" value="NZ_FNFO01000002.1"/>
</dbReference>
<evidence type="ECO:0000313" key="3">
    <source>
        <dbReference type="EMBL" id="SDK40039.1"/>
    </source>
</evidence>
<dbReference type="Proteomes" id="UP000198510">
    <property type="component" value="Unassembled WGS sequence"/>
</dbReference>
<dbReference type="STRING" id="1075417.SAMN05421823_102645"/>
<feature type="chain" id="PRO_5011523801" description="GLPGLI family protein" evidence="2">
    <location>
        <begin position="20"/>
        <end position="206"/>
    </location>
</feature>
<dbReference type="AlphaFoldDB" id="A0A1G9BKI7"/>
<feature type="signal peptide" evidence="2">
    <location>
        <begin position="1"/>
        <end position="19"/>
    </location>
</feature>
<evidence type="ECO:0000256" key="2">
    <source>
        <dbReference type="SAM" id="SignalP"/>
    </source>
</evidence>
<evidence type="ECO:0000256" key="1">
    <source>
        <dbReference type="SAM" id="MobiDB-lite"/>
    </source>
</evidence>
<accession>A0A1G9BKI7</accession>
<organism evidence="3 4">
    <name type="scientific">Catalinimonas alkaloidigena</name>
    <dbReference type="NCBI Taxonomy" id="1075417"/>
    <lineage>
        <taxon>Bacteria</taxon>
        <taxon>Pseudomonadati</taxon>
        <taxon>Bacteroidota</taxon>
        <taxon>Cytophagia</taxon>
        <taxon>Cytophagales</taxon>
        <taxon>Catalimonadaceae</taxon>
        <taxon>Catalinimonas</taxon>
    </lineage>
</organism>
<dbReference type="OrthoDB" id="679755at2"/>
<feature type="region of interest" description="Disordered" evidence="1">
    <location>
        <begin position="186"/>
        <end position="206"/>
    </location>
</feature>
<sequence>MKTTLLSVLLWGIATVAQAQVGDLQVAYQLRGYFFAGTAVEDTRALGGFASSRNLPRPLPPTVVPAQQGLFVWVATDTPARFDKKYRGHRVYLGNRTDTLTAFEASDSRLSIVTEAFYQDRWQPIEYLPSSWCGNSYHRVFLKPDQYWSFVMPAYNGPIPVSLRLKVQVDQHTVLYSNEFSGSVTPEQFTTKEGHTPLDIMDPYVD</sequence>
<proteinExistence type="predicted"/>
<evidence type="ECO:0008006" key="5">
    <source>
        <dbReference type="Google" id="ProtNLM"/>
    </source>
</evidence>
<keyword evidence="4" id="KW-1185">Reference proteome</keyword>
<evidence type="ECO:0000313" key="4">
    <source>
        <dbReference type="Proteomes" id="UP000198510"/>
    </source>
</evidence>
<gene>
    <name evidence="3" type="ORF">SAMN05421823_102645</name>
</gene>
<keyword evidence="2" id="KW-0732">Signal</keyword>
<name>A0A1G9BKI7_9BACT</name>